<dbReference type="PRINTS" id="PR00679">
    <property type="entry name" value="PROHIBITIN"/>
</dbReference>
<evidence type="ECO:0000256" key="1">
    <source>
        <dbReference type="SAM" id="Coils"/>
    </source>
</evidence>
<gene>
    <name evidence="4" type="ORF">A2788_00700</name>
</gene>
<protein>
    <recommendedName>
        <fullName evidence="3">Band 7 domain-containing protein</fullName>
    </recommendedName>
</protein>
<dbReference type="GO" id="GO:0016020">
    <property type="term" value="C:membrane"/>
    <property type="evidence" value="ECO:0007669"/>
    <property type="project" value="InterPro"/>
</dbReference>
<dbReference type="Gene3D" id="3.30.479.30">
    <property type="entry name" value="Band 7 domain"/>
    <property type="match status" value="1"/>
</dbReference>
<reference evidence="4 5" key="1">
    <citation type="journal article" date="2016" name="Nat. Commun.">
        <title>Thousands of microbial genomes shed light on interconnected biogeochemical processes in an aquifer system.</title>
        <authorList>
            <person name="Anantharaman K."/>
            <person name="Brown C.T."/>
            <person name="Hug L.A."/>
            <person name="Sharon I."/>
            <person name="Castelle C.J."/>
            <person name="Probst A.J."/>
            <person name="Thomas B.C."/>
            <person name="Singh A."/>
            <person name="Wilkins M.J."/>
            <person name="Karaoz U."/>
            <person name="Brodie E.L."/>
            <person name="Williams K.H."/>
            <person name="Hubbard S.S."/>
            <person name="Banfield J.F."/>
        </authorList>
    </citation>
    <scope>NUCLEOTIDE SEQUENCE [LARGE SCALE GENOMIC DNA]</scope>
</reference>
<accession>A0A1F4XIE8</accession>
<organism evidence="4 5">
    <name type="scientific">Candidatus Abawacabacteria bacterium RIFCSPHIGHO2_01_FULL_46_8</name>
    <dbReference type="NCBI Taxonomy" id="1817815"/>
    <lineage>
        <taxon>Bacteria</taxon>
        <taxon>Candidatus Abawacaibacteriota</taxon>
    </lineage>
</organism>
<dbReference type="InterPro" id="IPR001107">
    <property type="entry name" value="Band_7"/>
</dbReference>
<feature type="domain" description="Band 7" evidence="3">
    <location>
        <begin position="29"/>
        <end position="205"/>
    </location>
</feature>
<dbReference type="InterPro" id="IPR036013">
    <property type="entry name" value="Band_7/SPFH_dom_sf"/>
</dbReference>
<keyword evidence="1" id="KW-0175">Coiled coil</keyword>
<dbReference type="SMART" id="SM00244">
    <property type="entry name" value="PHB"/>
    <property type="match status" value="1"/>
</dbReference>
<keyword evidence="2" id="KW-1133">Transmembrane helix</keyword>
<dbReference type="PANTHER" id="PTHR23222">
    <property type="entry name" value="PROHIBITIN"/>
    <property type="match status" value="1"/>
</dbReference>
<keyword evidence="2" id="KW-0812">Transmembrane</keyword>
<dbReference type="PANTHER" id="PTHR23222:SF0">
    <property type="entry name" value="PROHIBITIN 1"/>
    <property type="match status" value="1"/>
</dbReference>
<sequence length="285" mass="31960">MATIAVQKPGLKFFAWLIILLIAVLIITDGFISVPAGSVGVIYDRGRGVIAEELPEGLHLKIPLWQVATILDVRTQDYTMSAIRGEGLRYNDDSISAPTADGQRVSVDATVWFHIDPIKAANLYQKVGNMYLEKIIIPSIRSQIRLVISKYTAIDIYSAKREEAASIMTQELVSILSEKDIIVERVLLRDIQFTPEYATAIEQKQIAQQRIQKAEYERQEAEKLKEKKIIEASAEAEAIRLRGETLRANPSVIQYEFVQKMAPQINWGILPDGAIPLLDLSKLSK</sequence>
<name>A0A1F4XIE8_9BACT</name>
<evidence type="ECO:0000313" key="4">
    <source>
        <dbReference type="EMBL" id="OGC81364.1"/>
    </source>
</evidence>
<dbReference type="Proteomes" id="UP000177521">
    <property type="component" value="Unassembled WGS sequence"/>
</dbReference>
<keyword evidence="2" id="KW-0472">Membrane</keyword>
<dbReference type="AlphaFoldDB" id="A0A1F4XIE8"/>
<dbReference type="SUPFAM" id="SSF117892">
    <property type="entry name" value="Band 7/SPFH domain"/>
    <property type="match status" value="1"/>
</dbReference>
<evidence type="ECO:0000259" key="3">
    <source>
        <dbReference type="SMART" id="SM00244"/>
    </source>
</evidence>
<evidence type="ECO:0000256" key="2">
    <source>
        <dbReference type="SAM" id="Phobius"/>
    </source>
</evidence>
<dbReference type="Pfam" id="PF01145">
    <property type="entry name" value="Band_7"/>
    <property type="match status" value="1"/>
</dbReference>
<comment type="caution">
    <text evidence="4">The sequence shown here is derived from an EMBL/GenBank/DDBJ whole genome shotgun (WGS) entry which is preliminary data.</text>
</comment>
<dbReference type="EMBL" id="MEWS01000042">
    <property type="protein sequence ID" value="OGC81364.1"/>
    <property type="molecule type" value="Genomic_DNA"/>
</dbReference>
<feature type="transmembrane region" description="Helical" evidence="2">
    <location>
        <begin position="13"/>
        <end position="37"/>
    </location>
</feature>
<evidence type="ECO:0000313" key="5">
    <source>
        <dbReference type="Proteomes" id="UP000177521"/>
    </source>
</evidence>
<dbReference type="CDD" id="cd03401">
    <property type="entry name" value="SPFH_prohibitin"/>
    <property type="match status" value="1"/>
</dbReference>
<feature type="coiled-coil region" evidence="1">
    <location>
        <begin position="197"/>
        <end position="231"/>
    </location>
</feature>
<proteinExistence type="predicted"/>
<dbReference type="InterPro" id="IPR000163">
    <property type="entry name" value="Prohibitin"/>
</dbReference>